<dbReference type="Proteomes" id="UP000585437">
    <property type="component" value="Unassembled WGS sequence"/>
</dbReference>
<evidence type="ECO:0000256" key="1">
    <source>
        <dbReference type="SAM" id="MobiDB-lite"/>
    </source>
</evidence>
<reference evidence="2 3" key="1">
    <citation type="submission" date="2020-08" db="EMBL/GenBank/DDBJ databases">
        <title>The Agave Microbiome: Exploring the role of microbial communities in plant adaptations to desert environments.</title>
        <authorList>
            <person name="Partida-Martinez L.P."/>
        </authorList>
    </citation>
    <scope>NUCLEOTIDE SEQUENCE [LARGE SCALE GENOMIC DNA]</scope>
    <source>
        <strain evidence="2 3">AS3.12</strain>
    </source>
</reference>
<evidence type="ECO:0000313" key="3">
    <source>
        <dbReference type="Proteomes" id="UP000585437"/>
    </source>
</evidence>
<keyword evidence="3" id="KW-1185">Reference proteome</keyword>
<sequence length="69" mass="7478">MEGHWTNELRQKVEALVDEYVAAGASQSDVLDVIAKTGVSLRLPKTDEPDRASDKGVVEEPANDWPAAT</sequence>
<name>A0A7X0JM17_9HYPH</name>
<feature type="region of interest" description="Disordered" evidence="1">
    <location>
        <begin position="43"/>
        <end position="69"/>
    </location>
</feature>
<gene>
    <name evidence="2" type="ORF">F4695_003474</name>
</gene>
<feature type="compositionally biased region" description="Basic and acidic residues" evidence="1">
    <location>
        <begin position="44"/>
        <end position="58"/>
    </location>
</feature>
<dbReference type="RefSeq" id="WP_184655394.1">
    <property type="nucleotide sequence ID" value="NZ_JACHBU010000007.1"/>
</dbReference>
<protein>
    <submittedName>
        <fullName evidence="2">Uncharacterized protein</fullName>
    </submittedName>
</protein>
<accession>A0A7X0JM17</accession>
<comment type="caution">
    <text evidence="2">The sequence shown here is derived from an EMBL/GenBank/DDBJ whole genome shotgun (WGS) entry which is preliminary data.</text>
</comment>
<dbReference type="EMBL" id="JACHBU010000007">
    <property type="protein sequence ID" value="MBB6510088.1"/>
    <property type="molecule type" value="Genomic_DNA"/>
</dbReference>
<organism evidence="2 3">
    <name type="scientific">Rhizobium soli</name>
    <dbReference type="NCBI Taxonomy" id="424798"/>
    <lineage>
        <taxon>Bacteria</taxon>
        <taxon>Pseudomonadati</taxon>
        <taxon>Pseudomonadota</taxon>
        <taxon>Alphaproteobacteria</taxon>
        <taxon>Hyphomicrobiales</taxon>
        <taxon>Rhizobiaceae</taxon>
        <taxon>Rhizobium/Agrobacterium group</taxon>
        <taxon>Rhizobium</taxon>
    </lineage>
</organism>
<evidence type="ECO:0000313" key="2">
    <source>
        <dbReference type="EMBL" id="MBB6510088.1"/>
    </source>
</evidence>
<proteinExistence type="predicted"/>
<dbReference type="AlphaFoldDB" id="A0A7X0JM17"/>